<dbReference type="SMART" id="SM00507">
    <property type="entry name" value="HNHc"/>
    <property type="match status" value="1"/>
</dbReference>
<evidence type="ECO:0000313" key="2">
    <source>
        <dbReference type="EMBL" id="MUL38316.1"/>
    </source>
</evidence>
<keyword evidence="3" id="KW-1185">Reference proteome</keyword>
<proteinExistence type="predicted"/>
<comment type="caution">
    <text evidence="2">The sequence shown here is derived from an EMBL/GenBank/DDBJ whole genome shotgun (WGS) entry which is preliminary data.</text>
</comment>
<gene>
    <name evidence="2" type="ORF">BWI75_18785</name>
</gene>
<feature type="domain" description="HNH nuclease" evidence="1">
    <location>
        <begin position="274"/>
        <end position="320"/>
    </location>
</feature>
<evidence type="ECO:0000259" key="1">
    <source>
        <dbReference type="SMART" id="SM00507"/>
    </source>
</evidence>
<name>A0A6N8G2B6_9CHRO</name>
<dbReference type="CDD" id="cd00085">
    <property type="entry name" value="HNHc"/>
    <property type="match status" value="1"/>
</dbReference>
<dbReference type="AlphaFoldDB" id="A0A6N8G2B6"/>
<dbReference type="EMBL" id="NAPY01000036">
    <property type="protein sequence ID" value="MUL38316.1"/>
    <property type="molecule type" value="Genomic_DNA"/>
</dbReference>
<reference evidence="2 3" key="1">
    <citation type="journal article" date="2019" name="Front. Microbiol.">
        <title>Genomic Features for Desiccation Tolerance and Sugar Biosynthesis in the Extremophile Gloeocapsopsis sp. UTEX B3054.</title>
        <authorList>
            <person name="Urrejola C."/>
            <person name="Alcorta J."/>
            <person name="Salas L."/>
            <person name="Vasquez M."/>
            <person name="Polz M.F."/>
            <person name="Vicuna R."/>
            <person name="Diez B."/>
        </authorList>
    </citation>
    <scope>NUCLEOTIDE SEQUENCE [LARGE SCALE GENOMIC DNA]</scope>
    <source>
        <strain evidence="2 3">1H9</strain>
    </source>
</reference>
<sequence length="334" mass="37156">MKNLKITTSTLLFLSVLIATVADLGLLSPSWVRTSLVLAQLPQVGSQAKNKEDKPEEVVDTEVNTPVVPDTGVDNIGVVDPIVKKPAAKISDKVIVETKEIRLPVSNKPGQISTQAYICLLTIWQNFSTAPDVTYGAYVACTAGVPYNIQLMLERSNVNTPYNYLQSSKAPTHFCSGSSFCQTPTYKHTVSGTKHLHATAIATWIGTEGEVVGSPKVRATWHYNDVGKAYPRVQLPQPGPSEYVPFPYDPPYNVCPDGSVPPPSCYRDPDFPKNVEAYYRLKQWVIPTGSKIEVHHIKPLRWGGDNYVQNGVILTHTDHLPFTKWWRKFNPRVW</sequence>
<protein>
    <recommendedName>
        <fullName evidence="1">HNH nuclease domain-containing protein</fullName>
    </recommendedName>
</protein>
<evidence type="ECO:0000313" key="3">
    <source>
        <dbReference type="Proteomes" id="UP000441797"/>
    </source>
</evidence>
<organism evidence="2 3">
    <name type="scientific">Gloeocapsopsis dulcis AAB1 = 1H9</name>
    <dbReference type="NCBI Taxonomy" id="1433147"/>
    <lineage>
        <taxon>Bacteria</taxon>
        <taxon>Bacillati</taxon>
        <taxon>Cyanobacteriota</taxon>
        <taxon>Cyanophyceae</taxon>
        <taxon>Oscillatoriophycideae</taxon>
        <taxon>Chroococcales</taxon>
        <taxon>Chroococcaceae</taxon>
        <taxon>Gloeocapsopsis</taxon>
        <taxon>Gloeocapsopsis dulcis</taxon>
    </lineage>
</organism>
<dbReference type="Proteomes" id="UP000441797">
    <property type="component" value="Unassembled WGS sequence"/>
</dbReference>
<accession>A0A6N8G2B6</accession>
<dbReference type="InterPro" id="IPR003615">
    <property type="entry name" value="HNH_nuc"/>
</dbReference>